<dbReference type="Pfam" id="PF13229">
    <property type="entry name" value="Beta_helix"/>
    <property type="match status" value="1"/>
</dbReference>
<evidence type="ECO:0000313" key="4">
    <source>
        <dbReference type="Proteomes" id="UP000186917"/>
    </source>
</evidence>
<dbReference type="KEGG" id="fln:FLA_6230"/>
<dbReference type="Proteomes" id="UP000186917">
    <property type="component" value="Unassembled WGS sequence"/>
</dbReference>
<dbReference type="SMART" id="SM00710">
    <property type="entry name" value="PbH1"/>
    <property type="match status" value="9"/>
</dbReference>
<dbReference type="SUPFAM" id="SSF51126">
    <property type="entry name" value="Pectin lyase-like"/>
    <property type="match status" value="1"/>
</dbReference>
<keyword evidence="4" id="KW-1185">Reference proteome</keyword>
<name>A0A173MRV2_9BACT</name>
<evidence type="ECO:0000259" key="1">
    <source>
        <dbReference type="Pfam" id="PF12708"/>
    </source>
</evidence>
<dbReference type="STRING" id="477680.SAMN05421788_104460"/>
<feature type="domain" description="Rhamnogalacturonase A/B/Epimerase-like pectate lyase" evidence="1">
    <location>
        <begin position="96"/>
        <end position="171"/>
    </location>
</feature>
<dbReference type="InterPro" id="IPR011050">
    <property type="entry name" value="Pectin_lyase_fold/virulence"/>
</dbReference>
<evidence type="ECO:0000313" key="3">
    <source>
        <dbReference type="EMBL" id="SIT18643.1"/>
    </source>
</evidence>
<protein>
    <submittedName>
        <fullName evidence="3">Right handed beta helix region</fullName>
    </submittedName>
</protein>
<dbReference type="InterPro" id="IPR006626">
    <property type="entry name" value="PbH1"/>
</dbReference>
<dbReference type="EMBL" id="FTOR01000004">
    <property type="protein sequence ID" value="SIT18643.1"/>
    <property type="molecule type" value="Genomic_DNA"/>
</dbReference>
<dbReference type="InterPro" id="IPR039448">
    <property type="entry name" value="Beta_helix"/>
</dbReference>
<dbReference type="InterPro" id="IPR024535">
    <property type="entry name" value="RHGA/B-epi-like_pectate_lyase"/>
</dbReference>
<proteinExistence type="predicted"/>
<sequence length="764" mass="82921">MGVIGRISTYYLFASSVFAVSIAKAQVKPHMLTVASIEEMQAVADSTVGIFITDKDRGGFFRYSTTDKYNNGTEFNAAGIGAGVWQRIYPNQDGLNVKWFGAKGDGVTNDATALQAGIQAAATARVPLVFPAGIYYLTENTVISLPSSAHLKGAGKKATVIQTSRGFSHDFPALVNVTGDNVTIQDMGFNGGRPRGDKDMSMAVAGRYALMNITFDAKPAKDILIERCSFADAFGRGILYKASQVVIRDCDFKRIGRYNIDFAAVDGAITNFGRLECSDVLIERNHFEYVGTHCISSYKVEGLKIRDNYLDHISGIGMANQQCSDVDVSGNNLNHTGDNGMDFQRCERIVINNNSFNNAGDKNAGNAGSAAAIFVGDDYGLAASSSTIISNNFVTGTYTPRSKTTSGSFQNCGFYIIDANHVKVTNNIIRYIGALPADKDAPVVLEDGNGIMVVNTQKGAGTDIVIEGNTLSNMKCNGIYVNGQSRELKIKNNYIDKFGLHGLLMCAIGTNLFSQVEGNTIVDGTNFYNRAVAADIYVEAQNAWITNFNISRNQLRNDSRGSYSSRNDTVFTTHGIYFSAKGFGKFNNLLVTDNQVNGHLVDEIGFSDNISEYSVTNENYFPLVSFKNNFSGSTDDQPDIIIPGLNQRNKPKVITESYGQQPPVYGNYSAGSVIRNISPQNDVYGWVAANSGFAAGSRWKGGIGYAAGQTVYINEDVYRCTVAGVSGKDGPVKKEEGLIADGGIKWEYMGNRVYFKKVLLRDLR</sequence>
<evidence type="ECO:0000259" key="2">
    <source>
        <dbReference type="Pfam" id="PF13229"/>
    </source>
</evidence>
<feature type="domain" description="Right handed beta helix" evidence="2">
    <location>
        <begin position="303"/>
        <end position="495"/>
    </location>
</feature>
<dbReference type="Gene3D" id="2.160.20.10">
    <property type="entry name" value="Single-stranded right-handed beta-helix, Pectin lyase-like"/>
    <property type="match status" value="2"/>
</dbReference>
<organism evidence="3 4">
    <name type="scientific">Filimonas lacunae</name>
    <dbReference type="NCBI Taxonomy" id="477680"/>
    <lineage>
        <taxon>Bacteria</taxon>
        <taxon>Pseudomonadati</taxon>
        <taxon>Bacteroidota</taxon>
        <taxon>Chitinophagia</taxon>
        <taxon>Chitinophagales</taxon>
        <taxon>Chitinophagaceae</taxon>
        <taxon>Filimonas</taxon>
    </lineage>
</organism>
<dbReference type="Pfam" id="PF12708">
    <property type="entry name" value="Pect-lyase_RHGA_epim"/>
    <property type="match status" value="1"/>
</dbReference>
<accession>A0A173MRV2</accession>
<gene>
    <name evidence="3" type="ORF">SAMN05421788_104460</name>
</gene>
<dbReference type="OrthoDB" id="606446at2"/>
<dbReference type="AlphaFoldDB" id="A0A173MRV2"/>
<dbReference type="InterPro" id="IPR012334">
    <property type="entry name" value="Pectin_lyas_fold"/>
</dbReference>
<reference evidence="4" key="1">
    <citation type="submission" date="2017-01" db="EMBL/GenBank/DDBJ databases">
        <authorList>
            <person name="Varghese N."/>
            <person name="Submissions S."/>
        </authorList>
    </citation>
    <scope>NUCLEOTIDE SEQUENCE [LARGE SCALE GENOMIC DNA]</scope>
    <source>
        <strain evidence="4">DSM 21054</strain>
    </source>
</reference>